<dbReference type="OrthoDB" id="10473222at2759"/>
<organism evidence="2 3">
    <name type="scientific">Diversispora epigaea</name>
    <dbReference type="NCBI Taxonomy" id="1348612"/>
    <lineage>
        <taxon>Eukaryota</taxon>
        <taxon>Fungi</taxon>
        <taxon>Fungi incertae sedis</taxon>
        <taxon>Mucoromycota</taxon>
        <taxon>Glomeromycotina</taxon>
        <taxon>Glomeromycetes</taxon>
        <taxon>Diversisporales</taxon>
        <taxon>Diversisporaceae</taxon>
        <taxon>Diversispora</taxon>
    </lineage>
</organism>
<evidence type="ECO:0000313" key="3">
    <source>
        <dbReference type="Proteomes" id="UP000266861"/>
    </source>
</evidence>
<dbReference type="EMBL" id="PQFF01000215">
    <property type="protein sequence ID" value="RHZ73288.1"/>
    <property type="molecule type" value="Genomic_DNA"/>
</dbReference>
<dbReference type="AlphaFoldDB" id="A0A397IGA9"/>
<evidence type="ECO:0000313" key="2">
    <source>
        <dbReference type="EMBL" id="RHZ73288.1"/>
    </source>
</evidence>
<feature type="compositionally biased region" description="Polar residues" evidence="1">
    <location>
        <begin position="67"/>
        <end position="76"/>
    </location>
</feature>
<evidence type="ECO:0000256" key="1">
    <source>
        <dbReference type="SAM" id="MobiDB-lite"/>
    </source>
</evidence>
<feature type="compositionally biased region" description="Low complexity" evidence="1">
    <location>
        <begin position="9"/>
        <end position="31"/>
    </location>
</feature>
<comment type="caution">
    <text evidence="2">The sequence shown here is derived from an EMBL/GenBank/DDBJ whole genome shotgun (WGS) entry which is preliminary data.</text>
</comment>
<gene>
    <name evidence="2" type="ORF">Glove_232g115</name>
</gene>
<sequence>MNKPTDTDNASLSNSNGNNVNTTNNQPTLTLRRGRSKGNINVTSEAPTNSNSENNNAVAANSIATNDDTTYTQPTEQRQDQCNDRSPTNINSKINNAADSIGINENTTNAQPTITLRRGRSKGKINITNEATTNSNSEVLSTEITANISTGHRAKRKFRDIPSDSDNDNEKKVKKFGSKKARGITNIITEHLSTERNAASNEESSDVKRKEKVFDISENTALRKRKANENENDLAIDEGKKKAAKSENGS</sequence>
<keyword evidence="3" id="KW-1185">Reference proteome</keyword>
<dbReference type="Proteomes" id="UP000266861">
    <property type="component" value="Unassembled WGS sequence"/>
</dbReference>
<feature type="region of interest" description="Disordered" evidence="1">
    <location>
        <begin position="151"/>
        <end position="177"/>
    </location>
</feature>
<feature type="region of interest" description="Disordered" evidence="1">
    <location>
        <begin position="1"/>
        <end position="91"/>
    </location>
</feature>
<reference evidence="2 3" key="1">
    <citation type="submission" date="2018-08" db="EMBL/GenBank/DDBJ databases">
        <title>Genome and evolution of the arbuscular mycorrhizal fungus Diversispora epigaea (formerly Glomus versiforme) and its bacterial endosymbionts.</title>
        <authorList>
            <person name="Sun X."/>
            <person name="Fei Z."/>
            <person name="Harrison M."/>
        </authorList>
    </citation>
    <scope>NUCLEOTIDE SEQUENCE [LARGE SCALE GENOMIC DNA]</scope>
    <source>
        <strain evidence="2 3">IT104</strain>
    </source>
</reference>
<protein>
    <submittedName>
        <fullName evidence="2">Uncharacterized protein</fullName>
    </submittedName>
</protein>
<proteinExistence type="predicted"/>
<accession>A0A397IGA9</accession>
<feature type="region of interest" description="Disordered" evidence="1">
    <location>
        <begin position="225"/>
        <end position="250"/>
    </location>
</feature>
<feature type="compositionally biased region" description="Basic and acidic residues" evidence="1">
    <location>
        <begin position="237"/>
        <end position="250"/>
    </location>
</feature>
<feature type="compositionally biased region" description="Low complexity" evidence="1">
    <location>
        <begin position="43"/>
        <end position="66"/>
    </location>
</feature>
<name>A0A397IGA9_9GLOM</name>